<name>A0A6P9DXQ9_JUGRE</name>
<feature type="region of interest" description="Disordered" evidence="2">
    <location>
        <begin position="1"/>
        <end position="27"/>
    </location>
</feature>
<dbReference type="PANTHER" id="PTHR33499:SF11">
    <property type="entry name" value="NO APICAL MERISTEM-ASSOCIATED C-TERMINAL DOMAIN-CONTAINING PROTEIN"/>
    <property type="match status" value="1"/>
</dbReference>
<organism evidence="3 4">
    <name type="scientific">Juglans regia</name>
    <name type="common">English walnut</name>
    <dbReference type="NCBI Taxonomy" id="51240"/>
    <lineage>
        <taxon>Eukaryota</taxon>
        <taxon>Viridiplantae</taxon>
        <taxon>Streptophyta</taxon>
        <taxon>Embryophyta</taxon>
        <taxon>Tracheophyta</taxon>
        <taxon>Spermatophyta</taxon>
        <taxon>Magnoliopsida</taxon>
        <taxon>eudicotyledons</taxon>
        <taxon>Gunneridae</taxon>
        <taxon>Pentapetalae</taxon>
        <taxon>rosids</taxon>
        <taxon>fabids</taxon>
        <taxon>Fagales</taxon>
        <taxon>Juglandaceae</taxon>
        <taxon>Juglans</taxon>
    </lineage>
</organism>
<evidence type="ECO:0000313" key="3">
    <source>
        <dbReference type="Proteomes" id="UP000235220"/>
    </source>
</evidence>
<reference evidence="4" key="1">
    <citation type="submission" date="2025-08" db="UniProtKB">
        <authorList>
            <consortium name="RefSeq"/>
        </authorList>
    </citation>
    <scope>IDENTIFICATION</scope>
    <source>
        <tissue evidence="4">Leaves</tissue>
    </source>
</reference>
<dbReference type="OrthoDB" id="1921870at2759"/>
<dbReference type="InParanoid" id="A0A6P9DXQ9"/>
<dbReference type="Proteomes" id="UP000235220">
    <property type="component" value="Chromosome 13"/>
</dbReference>
<keyword evidence="1" id="KW-0175">Coiled coil</keyword>
<feature type="region of interest" description="Disordered" evidence="2">
    <location>
        <begin position="70"/>
        <end position="89"/>
    </location>
</feature>
<evidence type="ECO:0000256" key="1">
    <source>
        <dbReference type="SAM" id="Coils"/>
    </source>
</evidence>
<evidence type="ECO:0000256" key="2">
    <source>
        <dbReference type="SAM" id="MobiDB-lite"/>
    </source>
</evidence>
<dbReference type="Pfam" id="PF03004">
    <property type="entry name" value="Transposase_24"/>
    <property type="match status" value="1"/>
</dbReference>
<feature type="coiled-coil region" evidence="1">
    <location>
        <begin position="376"/>
        <end position="403"/>
    </location>
</feature>
<dbReference type="AlphaFoldDB" id="A0A6P9DXQ9"/>
<dbReference type="InterPro" id="IPR004252">
    <property type="entry name" value="Probable_transposase_24"/>
</dbReference>
<evidence type="ECO:0000313" key="4">
    <source>
        <dbReference type="RefSeq" id="XP_035540019.1"/>
    </source>
</evidence>
<keyword evidence="3" id="KW-1185">Reference proteome</keyword>
<sequence>MVQPMRGTKNLQGGRAGNRAAARGRGTETLLRTHMLRDERISFSDAETEGPSEIPEEVRIPANEASLSNIDVPAAPPEKKRGRGPARSTEFDRIRKFGKIAVEIKDGQRGVSCQNATMFSTRVTWIVKIYADMRHASWSRVDKQNKDELTDRVRADFVLDWTKSNHRETVAMALAQKYNDYHYLLHGKYMEYDTHEAAISGGTKLVDKAVWQCLCERWGSEDFKNLSARNKQNRSNQRINHTGGRKSFVRLMEEKREQAPNYVAFYKEVHWSRKKGRFVTEAAEQNYNMMVELLNEMPPEDAGDDNANANAVFKEVLGSRSGYVRGLGHLVIPEPSESLLSNREFIRLREENEKNKAEAEGFKRKLETFMVDVSKMQACFEEFDRLNSRVTELESQRESQRETPGDA</sequence>
<proteinExistence type="predicted"/>
<gene>
    <name evidence="4" type="primary">LOC108987431</name>
</gene>
<dbReference type="RefSeq" id="XP_035540019.1">
    <property type="nucleotide sequence ID" value="XM_035684126.1"/>
</dbReference>
<protein>
    <submittedName>
        <fullName evidence="4">Uncharacterized protein LOC108987431 isoform X1</fullName>
    </submittedName>
</protein>
<dbReference type="PANTHER" id="PTHR33499">
    <property type="entry name" value="OS12G0282400 PROTEIN-RELATED"/>
    <property type="match status" value="1"/>
</dbReference>
<accession>A0A6P9DXQ9</accession>
<dbReference type="GeneID" id="108987431"/>